<keyword evidence="3" id="KW-0533">Nickel</keyword>
<evidence type="ECO:0000256" key="9">
    <source>
        <dbReference type="ARBA" id="ARBA00023167"/>
    </source>
</evidence>
<comment type="catalytic activity">
    <reaction evidence="1">
        <text>1,2-dihydroxy-5-(methylsulfanyl)pent-1-en-3-one + O2 = 4-methylsulfanyl-2-oxobutanoate + formate + 2 H(+)</text>
        <dbReference type="Rhea" id="RHEA:24504"/>
        <dbReference type="ChEBI" id="CHEBI:15378"/>
        <dbReference type="ChEBI" id="CHEBI:15379"/>
        <dbReference type="ChEBI" id="CHEBI:15740"/>
        <dbReference type="ChEBI" id="CHEBI:16723"/>
        <dbReference type="ChEBI" id="CHEBI:49252"/>
        <dbReference type="EC" id="1.13.11.54"/>
    </reaction>
</comment>
<evidence type="ECO:0000256" key="7">
    <source>
        <dbReference type="ARBA" id="ARBA00023002"/>
    </source>
</evidence>
<dbReference type="EMBL" id="CM032183">
    <property type="protein sequence ID" value="KAG7094639.1"/>
    <property type="molecule type" value="Genomic_DNA"/>
</dbReference>
<dbReference type="PANTHER" id="PTHR23418:SF0">
    <property type="entry name" value="ACIREDUCTONE DIOXYGENASE"/>
    <property type="match status" value="1"/>
</dbReference>
<dbReference type="SUPFAM" id="SSF51182">
    <property type="entry name" value="RmlC-like cupins"/>
    <property type="match status" value="1"/>
</dbReference>
<dbReference type="GeneID" id="66074539"/>
<evidence type="ECO:0000313" key="11">
    <source>
        <dbReference type="EMBL" id="KAG7094639.1"/>
    </source>
</evidence>
<dbReference type="Proteomes" id="UP001049176">
    <property type="component" value="Chromosome 3"/>
</dbReference>
<dbReference type="InterPro" id="IPR014710">
    <property type="entry name" value="RmlC-like_jellyroll"/>
</dbReference>
<accession>A0A9P7UW55</accession>
<evidence type="ECO:0000256" key="5">
    <source>
        <dbReference type="ARBA" id="ARBA00022723"/>
    </source>
</evidence>
<comment type="caution">
    <text evidence="11">The sequence shown here is derived from an EMBL/GenBank/DDBJ whole genome shotgun (WGS) entry which is preliminary data.</text>
</comment>
<dbReference type="GO" id="GO:0046872">
    <property type="term" value="F:metal ion binding"/>
    <property type="evidence" value="ECO:0007669"/>
    <property type="project" value="UniProtKB-KW"/>
</dbReference>
<evidence type="ECO:0000256" key="10">
    <source>
        <dbReference type="ARBA" id="ARBA00039005"/>
    </source>
</evidence>
<dbReference type="PANTHER" id="PTHR23418">
    <property type="entry name" value="ACIREDUCTONE DIOXYGENASE"/>
    <property type="match status" value="1"/>
</dbReference>
<keyword evidence="5" id="KW-0479">Metal-binding</keyword>
<dbReference type="GO" id="GO:0010309">
    <property type="term" value="F:acireductone dioxygenase [iron(II)-requiring] activity"/>
    <property type="evidence" value="ECO:0007669"/>
    <property type="project" value="UniProtKB-EC"/>
</dbReference>
<dbReference type="EC" id="1.13.11.54" evidence="10"/>
<proteinExistence type="predicted"/>
<dbReference type="RefSeq" id="XP_043011109.1">
    <property type="nucleotide sequence ID" value="XM_043150025.1"/>
</dbReference>
<reference evidence="11" key="1">
    <citation type="journal article" date="2021" name="Genome Biol. Evol.">
        <title>The assembled and annotated genome of the fairy-ring fungus Marasmius oreades.</title>
        <authorList>
            <person name="Hiltunen M."/>
            <person name="Ament-Velasquez S.L."/>
            <person name="Johannesson H."/>
        </authorList>
    </citation>
    <scope>NUCLEOTIDE SEQUENCE</scope>
    <source>
        <strain evidence="11">03SP1</strain>
    </source>
</reference>
<evidence type="ECO:0000256" key="3">
    <source>
        <dbReference type="ARBA" id="ARBA00022596"/>
    </source>
</evidence>
<keyword evidence="12" id="KW-1185">Reference proteome</keyword>
<dbReference type="KEGG" id="more:E1B28_005463"/>
<dbReference type="InterPro" id="IPR011051">
    <property type="entry name" value="RmlC_Cupin_sf"/>
</dbReference>
<dbReference type="AlphaFoldDB" id="A0A9P7UW55"/>
<evidence type="ECO:0000256" key="8">
    <source>
        <dbReference type="ARBA" id="ARBA00023004"/>
    </source>
</evidence>
<keyword evidence="9" id="KW-0486">Methionine biosynthesis</keyword>
<dbReference type="InterPro" id="IPR004313">
    <property type="entry name" value="ARD"/>
</dbReference>
<evidence type="ECO:0000256" key="2">
    <source>
        <dbReference type="ARBA" id="ARBA00001954"/>
    </source>
</evidence>
<comment type="cofactor">
    <cofactor evidence="2">
        <name>Fe(2+)</name>
        <dbReference type="ChEBI" id="CHEBI:29033"/>
    </cofactor>
</comment>
<keyword evidence="7" id="KW-0560">Oxidoreductase</keyword>
<evidence type="ECO:0000313" key="12">
    <source>
        <dbReference type="Proteomes" id="UP001049176"/>
    </source>
</evidence>
<protein>
    <recommendedName>
        <fullName evidence="10">acireductone dioxygenase (Fe(2+)-requiring)</fullName>
        <ecNumber evidence="10">1.13.11.54</ecNumber>
    </recommendedName>
</protein>
<evidence type="ECO:0000256" key="4">
    <source>
        <dbReference type="ARBA" id="ARBA00022605"/>
    </source>
</evidence>
<organism evidence="11 12">
    <name type="scientific">Marasmius oreades</name>
    <name type="common">fairy-ring Marasmius</name>
    <dbReference type="NCBI Taxonomy" id="181124"/>
    <lineage>
        <taxon>Eukaryota</taxon>
        <taxon>Fungi</taxon>
        <taxon>Dikarya</taxon>
        <taxon>Basidiomycota</taxon>
        <taxon>Agaricomycotina</taxon>
        <taxon>Agaricomycetes</taxon>
        <taxon>Agaricomycetidae</taxon>
        <taxon>Agaricales</taxon>
        <taxon>Marasmiineae</taxon>
        <taxon>Marasmiaceae</taxon>
        <taxon>Marasmius</taxon>
    </lineage>
</organism>
<gene>
    <name evidence="11" type="ORF">E1B28_005463</name>
</gene>
<evidence type="ECO:0000256" key="1">
    <source>
        <dbReference type="ARBA" id="ARBA00000428"/>
    </source>
</evidence>
<sequence>MTHLAYTYDNTPGALHLPHNDPSASKPVSKEDLAALNIHVIQIPHSDGSDVEAKLKAVAGERGFENVDVEVLDLSVGGVGGKAEFEKKRKETEGHEYVLSEETINVVLQGKAYADFRDKSNGWIRIPLVPGYIYIWPPGAARRAVHVDDSEFRVMRVVKGEPGWRGIERSKAEAEKHPARMAYVQSVGA</sequence>
<dbReference type="Gene3D" id="2.60.120.10">
    <property type="entry name" value="Jelly Rolls"/>
    <property type="match status" value="1"/>
</dbReference>
<name>A0A9P7UW55_9AGAR</name>
<keyword evidence="4" id="KW-0028">Amino-acid biosynthesis</keyword>
<dbReference type="Pfam" id="PF03079">
    <property type="entry name" value="ARD"/>
    <property type="match status" value="1"/>
</dbReference>
<dbReference type="GO" id="GO:0009086">
    <property type="term" value="P:methionine biosynthetic process"/>
    <property type="evidence" value="ECO:0007669"/>
    <property type="project" value="UniProtKB-KW"/>
</dbReference>
<keyword evidence="6" id="KW-0223">Dioxygenase</keyword>
<evidence type="ECO:0000256" key="6">
    <source>
        <dbReference type="ARBA" id="ARBA00022964"/>
    </source>
</evidence>
<keyword evidence="8" id="KW-0408">Iron</keyword>
<dbReference type="OrthoDB" id="10572392at2759"/>